<dbReference type="FunFam" id="3.40.640.10:FF:000035">
    <property type="entry name" value="O-succinylhomoserine sulfhydrylase"/>
    <property type="match status" value="1"/>
</dbReference>
<dbReference type="Gene3D" id="3.90.1150.10">
    <property type="entry name" value="Aspartate Aminotransferase, domain 1"/>
    <property type="match status" value="1"/>
</dbReference>
<dbReference type="RefSeq" id="WP_126798953.1">
    <property type="nucleotide sequence ID" value="NZ_PIPO01000003.1"/>
</dbReference>
<dbReference type="Proteomes" id="UP000287823">
    <property type="component" value="Unassembled WGS sequence"/>
</dbReference>
<dbReference type="PROSITE" id="PS00868">
    <property type="entry name" value="CYS_MET_METAB_PP"/>
    <property type="match status" value="1"/>
</dbReference>
<dbReference type="GO" id="GO:0030170">
    <property type="term" value="F:pyridoxal phosphate binding"/>
    <property type="evidence" value="ECO:0007669"/>
    <property type="project" value="InterPro"/>
</dbReference>
<evidence type="ECO:0000256" key="3">
    <source>
        <dbReference type="ARBA" id="ARBA00022679"/>
    </source>
</evidence>
<keyword evidence="8" id="KW-1185">Reference proteome</keyword>
<dbReference type="InterPro" id="IPR000277">
    <property type="entry name" value="Cys/Met-Metab_PyrdxlP-dep_enz"/>
</dbReference>
<dbReference type="CDD" id="cd00614">
    <property type="entry name" value="CGS_like"/>
    <property type="match status" value="1"/>
</dbReference>
<dbReference type="InterPro" id="IPR015421">
    <property type="entry name" value="PyrdxlP-dep_Trfase_major"/>
</dbReference>
<dbReference type="InterPro" id="IPR054542">
    <property type="entry name" value="Cys_met_metab_PP"/>
</dbReference>
<evidence type="ECO:0000256" key="1">
    <source>
        <dbReference type="ARBA" id="ARBA00001933"/>
    </source>
</evidence>
<dbReference type="GO" id="GO:0004124">
    <property type="term" value="F:cysteine synthase activity"/>
    <property type="evidence" value="ECO:0007669"/>
    <property type="project" value="TreeGrafter"/>
</dbReference>
<reference evidence="7 8" key="1">
    <citation type="journal article" date="2011" name="Front. Microbiol.">
        <title>Genomic signatures of strain selection and enhancement in Bacillus atrophaeus var. globigii, a historical biowarfare simulant.</title>
        <authorList>
            <person name="Gibbons H.S."/>
            <person name="Broomall S.M."/>
            <person name="McNew L.A."/>
            <person name="Daligault H."/>
            <person name="Chapman C."/>
            <person name="Bruce D."/>
            <person name="Karavis M."/>
            <person name="Krepps M."/>
            <person name="McGregor P.A."/>
            <person name="Hong C."/>
            <person name="Park K.H."/>
            <person name="Akmal A."/>
            <person name="Feldman A."/>
            <person name="Lin J.S."/>
            <person name="Chang W.E."/>
            <person name="Higgs B.W."/>
            <person name="Demirev P."/>
            <person name="Lindquist J."/>
            <person name="Liem A."/>
            <person name="Fochler E."/>
            <person name="Read T.D."/>
            <person name="Tapia R."/>
            <person name="Johnson S."/>
            <person name="Bishop-Lilly K.A."/>
            <person name="Detter C."/>
            <person name="Han C."/>
            <person name="Sozhamannan S."/>
            <person name="Rosenzweig C.N."/>
            <person name="Skowronski E.W."/>
        </authorList>
    </citation>
    <scope>NUCLEOTIDE SEQUENCE [LARGE SCALE GENOMIC DNA]</scope>
    <source>
        <strain evidence="7 8">Y4G10-17</strain>
    </source>
</reference>
<gene>
    <name evidence="7" type="ORF">CWE14_08400</name>
</gene>
<comment type="cofactor">
    <cofactor evidence="1 6">
        <name>pyridoxal 5'-phosphate</name>
        <dbReference type="ChEBI" id="CHEBI:597326"/>
    </cofactor>
</comment>
<feature type="modified residue" description="N6-(pyridoxal phosphate)lysine" evidence="5">
    <location>
        <position position="204"/>
    </location>
</feature>
<evidence type="ECO:0000256" key="5">
    <source>
        <dbReference type="PIRSR" id="PIRSR001434-2"/>
    </source>
</evidence>
<evidence type="ECO:0000313" key="8">
    <source>
        <dbReference type="Proteomes" id="UP000287823"/>
    </source>
</evidence>
<sequence length="423" mass="45507">MRLESLALHHGYRPEAPQRAAAVPIYQSTSFTFDNTQHGADLFDLKVEGNIYSRIMNPTNAVLEERLAAIEGGIAALALGSGMAAITYTIQTLARAGDNIVSISQLYGGTYNLFAHSLPQQGIDVRFASHDDYAGLETLIDERTKLLFCESLGNPAGNIVDLQRLADIAHAHGVPLVVDNTVPTPVLCRPFEHGADIVIHSLTKYIGGHGTTVGGAIVDGGRFDWAAHPQRFPQLNEPDPSYHGVVYTEALGDAAFIGRARVVPLRNTGAALAAQSAFNIMQGLETLALRMERHCQNALALAGYLQAHPKVSWVNYAGLPDNRYHSLAQRYCQGQGSGILTFGVEGGREAGARFIDALQMILRLVNIGDAKSLACHPASTTHRQLGPDELARAGVSEDLVRLSVGIEHIDDIIADVEQALTQV</sequence>
<accession>A0A432WHJ1</accession>
<dbReference type="GO" id="GO:0005737">
    <property type="term" value="C:cytoplasm"/>
    <property type="evidence" value="ECO:0007669"/>
    <property type="project" value="TreeGrafter"/>
</dbReference>
<dbReference type="EC" id="2.5.1.49" evidence="7"/>
<dbReference type="InterPro" id="IPR015424">
    <property type="entry name" value="PyrdxlP-dep_Trfase"/>
</dbReference>
<dbReference type="PANTHER" id="PTHR43797:SF2">
    <property type="entry name" value="HOMOCYSTEINE_CYSTEINE SYNTHASE"/>
    <property type="match status" value="1"/>
</dbReference>
<comment type="caution">
    <text evidence="7">The sequence shown here is derived from an EMBL/GenBank/DDBJ whole genome shotgun (WGS) entry which is preliminary data.</text>
</comment>
<name>A0A432WHJ1_9GAMM</name>
<dbReference type="InterPro" id="IPR015422">
    <property type="entry name" value="PyrdxlP-dep_Trfase_small"/>
</dbReference>
<dbReference type="GO" id="GO:0003961">
    <property type="term" value="F:O-acetylhomoserine aminocarboxypropyltransferase activity"/>
    <property type="evidence" value="ECO:0007669"/>
    <property type="project" value="UniProtKB-EC"/>
</dbReference>
<dbReference type="NCBIfam" id="TIGR01326">
    <property type="entry name" value="OAH_OAS_sulfhy"/>
    <property type="match status" value="1"/>
</dbReference>
<evidence type="ECO:0000256" key="4">
    <source>
        <dbReference type="ARBA" id="ARBA00022898"/>
    </source>
</evidence>
<evidence type="ECO:0000313" key="7">
    <source>
        <dbReference type="EMBL" id="RUO33233.1"/>
    </source>
</evidence>
<dbReference type="Pfam" id="PF01053">
    <property type="entry name" value="Cys_Met_Meta_PP"/>
    <property type="match status" value="1"/>
</dbReference>
<proteinExistence type="inferred from homology"/>
<organism evidence="7 8">
    <name type="scientific">Aliidiomarina soli</name>
    <dbReference type="NCBI Taxonomy" id="1928574"/>
    <lineage>
        <taxon>Bacteria</taxon>
        <taxon>Pseudomonadati</taxon>
        <taxon>Pseudomonadota</taxon>
        <taxon>Gammaproteobacteria</taxon>
        <taxon>Alteromonadales</taxon>
        <taxon>Idiomarinaceae</taxon>
        <taxon>Aliidiomarina</taxon>
    </lineage>
</organism>
<dbReference type="PIRSF" id="PIRSF001434">
    <property type="entry name" value="CGS"/>
    <property type="match status" value="1"/>
</dbReference>
<dbReference type="GO" id="GO:0071269">
    <property type="term" value="P:L-homocysteine biosynthetic process"/>
    <property type="evidence" value="ECO:0007669"/>
    <property type="project" value="TreeGrafter"/>
</dbReference>
<dbReference type="EMBL" id="PIPO01000003">
    <property type="protein sequence ID" value="RUO33233.1"/>
    <property type="molecule type" value="Genomic_DNA"/>
</dbReference>
<keyword evidence="4 5" id="KW-0663">Pyridoxal phosphate</keyword>
<dbReference type="GO" id="GO:0006535">
    <property type="term" value="P:cysteine biosynthetic process from serine"/>
    <property type="evidence" value="ECO:0007669"/>
    <property type="project" value="TreeGrafter"/>
</dbReference>
<dbReference type="GO" id="GO:0019346">
    <property type="term" value="P:transsulfuration"/>
    <property type="evidence" value="ECO:0007669"/>
    <property type="project" value="InterPro"/>
</dbReference>
<dbReference type="SUPFAM" id="SSF53383">
    <property type="entry name" value="PLP-dependent transferases"/>
    <property type="match status" value="1"/>
</dbReference>
<dbReference type="AlphaFoldDB" id="A0A432WHJ1"/>
<dbReference type="PANTHER" id="PTHR43797">
    <property type="entry name" value="HOMOCYSTEINE/CYSTEINE SYNTHASE"/>
    <property type="match status" value="1"/>
</dbReference>
<comment type="similarity">
    <text evidence="2 6">Belongs to the trans-sulfuration enzymes family.</text>
</comment>
<evidence type="ECO:0000256" key="6">
    <source>
        <dbReference type="RuleBase" id="RU362118"/>
    </source>
</evidence>
<dbReference type="InterPro" id="IPR006235">
    <property type="entry name" value="OAc-hSer/O-AcSer_sulfhydrylase"/>
</dbReference>
<dbReference type="Gene3D" id="3.40.640.10">
    <property type="entry name" value="Type I PLP-dependent aspartate aminotransferase-like (Major domain)"/>
    <property type="match status" value="1"/>
</dbReference>
<evidence type="ECO:0000256" key="2">
    <source>
        <dbReference type="ARBA" id="ARBA00009077"/>
    </source>
</evidence>
<protein>
    <submittedName>
        <fullName evidence="7">O-acetylhomoserine aminocarboxypropyltransferase</fullName>
        <ecNumber evidence="7">2.5.1.49</ecNumber>
    </submittedName>
</protein>
<keyword evidence="3 7" id="KW-0808">Transferase</keyword>